<evidence type="ECO:0000256" key="7">
    <source>
        <dbReference type="ARBA" id="ARBA00023004"/>
    </source>
</evidence>
<evidence type="ECO:0000313" key="14">
    <source>
        <dbReference type="Proteomes" id="UP000242875"/>
    </source>
</evidence>
<evidence type="ECO:0000259" key="12">
    <source>
        <dbReference type="Pfam" id="PF04104"/>
    </source>
</evidence>
<evidence type="ECO:0000256" key="11">
    <source>
        <dbReference type="PIRSR" id="PIRSR009449-1"/>
    </source>
</evidence>
<dbReference type="InterPro" id="IPR007238">
    <property type="entry name" value="DNA_primase_lsu_euk/arc"/>
</dbReference>
<keyword evidence="5 10" id="KW-0235">DNA replication</keyword>
<evidence type="ECO:0000256" key="6">
    <source>
        <dbReference type="ARBA" id="ARBA00022723"/>
    </source>
</evidence>
<protein>
    <recommendedName>
        <fullName evidence="2 10">DNA primase large subunit</fullName>
    </recommendedName>
</protein>
<dbReference type="InterPro" id="IPR058560">
    <property type="entry name" value="DNA_primase_C"/>
</dbReference>
<dbReference type="GO" id="GO:0051539">
    <property type="term" value="F:4 iron, 4 sulfur cluster binding"/>
    <property type="evidence" value="ECO:0007669"/>
    <property type="project" value="UniProtKB-UniRule"/>
</dbReference>
<dbReference type="FunFam" id="1.20.930.80:FF:000001">
    <property type="entry name" value="DNA primase large subunit"/>
    <property type="match status" value="1"/>
</dbReference>
<evidence type="ECO:0000256" key="10">
    <source>
        <dbReference type="PIRNR" id="PIRNR009449"/>
    </source>
</evidence>
<feature type="binding site" evidence="11">
    <location>
        <position position="449"/>
    </location>
    <ligand>
        <name>[4Fe-4S] cluster</name>
        <dbReference type="ChEBI" id="CHEBI:49883"/>
    </ligand>
</feature>
<keyword evidence="8 10" id="KW-0411">Iron-sulfur</keyword>
<dbReference type="AlphaFoldDB" id="A0A261Y8D7"/>
<comment type="function">
    <text evidence="10">DNA primase is the polymerase that synthesizes small RNA primers for the Okazaki fragments made during discontinuous DNA replication.</text>
</comment>
<keyword evidence="9 10" id="KW-0238">DNA-binding</keyword>
<accession>A0A261Y8D7</accession>
<comment type="caution">
    <text evidence="13">The sequence shown here is derived from an EMBL/GenBank/DDBJ whole genome shotgun (WGS) entry which is preliminary data.</text>
</comment>
<organism evidence="13 14">
    <name type="scientific">Bifiguratus adelaidae</name>
    <dbReference type="NCBI Taxonomy" id="1938954"/>
    <lineage>
        <taxon>Eukaryota</taxon>
        <taxon>Fungi</taxon>
        <taxon>Fungi incertae sedis</taxon>
        <taxon>Mucoromycota</taxon>
        <taxon>Mucoromycotina</taxon>
        <taxon>Endogonomycetes</taxon>
        <taxon>Endogonales</taxon>
        <taxon>Endogonales incertae sedis</taxon>
        <taxon>Bifiguratus</taxon>
    </lineage>
</organism>
<gene>
    <name evidence="13" type="ORF">BZG36_00186</name>
</gene>
<evidence type="ECO:0000256" key="4">
    <source>
        <dbReference type="ARBA" id="ARBA00022515"/>
    </source>
</evidence>
<dbReference type="PANTHER" id="PTHR10537">
    <property type="entry name" value="DNA PRIMASE LARGE SUBUNIT"/>
    <property type="match status" value="1"/>
</dbReference>
<keyword evidence="7 10" id="KW-0408">Iron</keyword>
<keyword evidence="6 10" id="KW-0479">Metal-binding</keyword>
<dbReference type="Proteomes" id="UP000242875">
    <property type="component" value="Unassembled WGS sequence"/>
</dbReference>
<evidence type="ECO:0000256" key="9">
    <source>
        <dbReference type="ARBA" id="ARBA00023125"/>
    </source>
</evidence>
<keyword evidence="4 10" id="KW-0639">Primosome</keyword>
<evidence type="ECO:0000313" key="13">
    <source>
        <dbReference type="EMBL" id="OZJ06838.1"/>
    </source>
</evidence>
<dbReference type="GO" id="GO:0006270">
    <property type="term" value="P:DNA replication initiation"/>
    <property type="evidence" value="ECO:0007669"/>
    <property type="project" value="EnsemblFungi"/>
</dbReference>
<sequence length="498" mass="57970">MFKQKPRANRFAEQTQRTLHGDAGQVRVHSAYPSRLNFYLVPPQYEITVDEFEEFALDRLHVLKALEGAQLRNKSREESKQQLDTVSDKYLPLHSNQAVKAHNVFEERRKDHISHFILRLAYCRSEELRSWFLRQECALFRHRYENESMAEKHAFLDDLQLDWKVLSNEEKKEIFEELVSASAWHASQYSGQNVGLKERAKAFVESEGFFEVNFERVPELVSRRLVYIRNGKAYVPMSEQVSLVLDEFRNRLSKALEVTAKMLPRMDEDERLMPVLNNINKQYLGKDYGAQTKGTAGAVTADEVDSLVAHFPPCMRHLHMSLRHDKHLRHGGRMQYGLFLKAIGLPIEEALVFWRRAFANMTEDQFQKGYAYNIRHNYGLEGKRADYKPYDCMRIITSNPPSTGDHHGCPFRHFSSQNLEEMLFRYGVPQTQIREFTNLVSEKHFNVACTRLFELTKKLQGADASALVRELITHPNQWFEASYKSSKAAEDPNAMQIS</sequence>
<dbReference type="Pfam" id="PF26466">
    <property type="entry name" value="DNA_primase_lrg_N"/>
    <property type="match status" value="1"/>
</dbReference>
<evidence type="ECO:0000256" key="8">
    <source>
        <dbReference type="ARBA" id="ARBA00023014"/>
    </source>
</evidence>
<feature type="binding site" evidence="11">
    <location>
        <position position="392"/>
    </location>
    <ligand>
        <name>[4Fe-4S] cluster</name>
        <dbReference type="ChEBI" id="CHEBI:49883"/>
    </ligand>
</feature>
<evidence type="ECO:0000256" key="1">
    <source>
        <dbReference type="ARBA" id="ARBA00010564"/>
    </source>
</evidence>
<evidence type="ECO:0000256" key="3">
    <source>
        <dbReference type="ARBA" id="ARBA00022485"/>
    </source>
</evidence>
<dbReference type="GO" id="GO:0006302">
    <property type="term" value="P:double-strand break repair"/>
    <property type="evidence" value="ECO:0007669"/>
    <property type="project" value="EnsemblFungi"/>
</dbReference>
<dbReference type="PANTHER" id="PTHR10537:SF3">
    <property type="entry name" value="DNA PRIMASE LARGE SUBUNIT"/>
    <property type="match status" value="1"/>
</dbReference>
<feature type="binding site" evidence="11">
    <location>
        <position position="314"/>
    </location>
    <ligand>
        <name>[4Fe-4S] cluster</name>
        <dbReference type="ChEBI" id="CHEBI:49883"/>
    </ligand>
</feature>
<reference evidence="13 14" key="1">
    <citation type="journal article" date="2017" name="Mycologia">
        <title>Bifiguratus adelaidae, gen. et sp. nov., a new member of Mucoromycotina in endophytic and soil-dwelling habitats.</title>
        <authorList>
            <person name="Torres-Cruz T.J."/>
            <person name="Billingsley Tobias T.L."/>
            <person name="Almatruk M."/>
            <person name="Hesse C."/>
            <person name="Kuske C.R."/>
            <person name="Desiro A."/>
            <person name="Benucci G.M."/>
            <person name="Bonito G."/>
            <person name="Stajich J.E."/>
            <person name="Dunlap C."/>
            <person name="Arnold A.E."/>
            <person name="Porras-Alfaro A."/>
        </authorList>
    </citation>
    <scope>NUCLEOTIDE SEQUENCE [LARGE SCALE GENOMIC DNA]</scope>
    <source>
        <strain evidence="13 14">AZ0501</strain>
    </source>
</reference>
<comment type="similarity">
    <text evidence="1 10">Belongs to the eukaryotic-type primase large subunit family.</text>
</comment>
<feature type="domain" description="DNA primase large subunit C-terminal" evidence="12">
    <location>
        <begin position="309"/>
        <end position="479"/>
    </location>
</feature>
<dbReference type="GO" id="GO:0005635">
    <property type="term" value="C:nuclear envelope"/>
    <property type="evidence" value="ECO:0007669"/>
    <property type="project" value="EnsemblFungi"/>
</dbReference>
<name>A0A261Y8D7_9FUNG</name>
<proteinExistence type="inferred from homology"/>
<keyword evidence="3 10" id="KW-0004">4Fe-4S</keyword>
<dbReference type="Pfam" id="PF04104">
    <property type="entry name" value="DNA_primase_lrg"/>
    <property type="match status" value="1"/>
</dbReference>
<dbReference type="InterPro" id="IPR016558">
    <property type="entry name" value="DNA_primase_lsu_euk"/>
</dbReference>
<dbReference type="GO" id="GO:0005658">
    <property type="term" value="C:alpha DNA polymerase:primase complex"/>
    <property type="evidence" value="ECO:0007669"/>
    <property type="project" value="EnsemblFungi"/>
</dbReference>
<comment type="cofactor">
    <cofactor evidence="10">
        <name>[4Fe-4S] cluster</name>
        <dbReference type="ChEBI" id="CHEBI:49883"/>
    </cofactor>
    <text evidence="10">Binds 1 [4Fe-4S] cluster.</text>
</comment>
<keyword evidence="14" id="KW-1185">Reference proteome</keyword>
<dbReference type="Gene3D" id="1.20.930.80">
    <property type="match status" value="1"/>
</dbReference>
<dbReference type="CDD" id="cd07322">
    <property type="entry name" value="PriL_PriS_Eukaryotic"/>
    <property type="match status" value="1"/>
</dbReference>
<evidence type="ECO:0000256" key="5">
    <source>
        <dbReference type="ARBA" id="ARBA00022705"/>
    </source>
</evidence>
<dbReference type="GO" id="GO:0046872">
    <property type="term" value="F:metal ion binding"/>
    <property type="evidence" value="ECO:0007669"/>
    <property type="project" value="UniProtKB-UniRule"/>
</dbReference>
<dbReference type="GO" id="GO:0003697">
    <property type="term" value="F:single-stranded DNA binding"/>
    <property type="evidence" value="ECO:0007669"/>
    <property type="project" value="EnsemblFungi"/>
</dbReference>
<dbReference type="EMBL" id="MVBO01000001">
    <property type="protein sequence ID" value="OZJ06838.1"/>
    <property type="molecule type" value="Genomic_DNA"/>
</dbReference>
<feature type="binding site" evidence="11">
    <location>
        <position position="409"/>
    </location>
    <ligand>
        <name>[4Fe-4S] cluster</name>
        <dbReference type="ChEBI" id="CHEBI:49883"/>
    </ligand>
</feature>
<evidence type="ECO:0000256" key="2">
    <source>
        <dbReference type="ARBA" id="ARBA00019038"/>
    </source>
</evidence>
<dbReference type="PIRSF" id="PIRSF009449">
    <property type="entry name" value="DNA_primase_large_subunit"/>
    <property type="match status" value="1"/>
</dbReference>
<dbReference type="GO" id="GO:0006269">
    <property type="term" value="P:DNA replication, synthesis of primer"/>
    <property type="evidence" value="ECO:0007669"/>
    <property type="project" value="UniProtKB-KW"/>
</dbReference>
<dbReference type="OrthoDB" id="421393at2759"/>
<dbReference type="GO" id="GO:0003899">
    <property type="term" value="F:DNA-directed RNA polymerase activity"/>
    <property type="evidence" value="ECO:0007669"/>
    <property type="project" value="EnsemblFungi"/>
</dbReference>